<feature type="domain" description="AMP-dependent synthetase/ligase" evidence="8">
    <location>
        <begin position="43"/>
        <end position="376"/>
    </location>
</feature>
<comment type="catalytic activity">
    <reaction evidence="7">
        <text>tetracosanoate + ATP + CoA = tetracosanoyl-CoA + AMP + diphosphate</text>
        <dbReference type="Rhea" id="RHEA:33639"/>
        <dbReference type="ChEBI" id="CHEBI:30616"/>
        <dbReference type="ChEBI" id="CHEBI:31014"/>
        <dbReference type="ChEBI" id="CHEBI:33019"/>
        <dbReference type="ChEBI" id="CHEBI:57287"/>
        <dbReference type="ChEBI" id="CHEBI:65052"/>
        <dbReference type="ChEBI" id="CHEBI:456215"/>
    </reaction>
    <physiologicalReaction direction="left-to-right" evidence="7">
        <dbReference type="Rhea" id="RHEA:33640"/>
    </physiologicalReaction>
</comment>
<dbReference type="EMBL" id="LWCA01000403">
    <property type="protein sequence ID" value="OAF68685.1"/>
    <property type="molecule type" value="Genomic_DNA"/>
</dbReference>
<dbReference type="SUPFAM" id="SSF56801">
    <property type="entry name" value="Acetyl-CoA synthetase-like"/>
    <property type="match status" value="1"/>
</dbReference>
<protein>
    <recommendedName>
        <fullName evidence="6">Long-chain-fatty-acid--CoA ligase</fullName>
    </recommendedName>
</protein>
<dbReference type="Pfam" id="PF00501">
    <property type="entry name" value="AMP-binding"/>
    <property type="match status" value="1"/>
</dbReference>
<organism evidence="9 10">
    <name type="scientific">Intoshia linei</name>
    <dbReference type="NCBI Taxonomy" id="1819745"/>
    <lineage>
        <taxon>Eukaryota</taxon>
        <taxon>Metazoa</taxon>
        <taxon>Spiralia</taxon>
        <taxon>Lophotrochozoa</taxon>
        <taxon>Mesozoa</taxon>
        <taxon>Orthonectida</taxon>
        <taxon>Rhopaluridae</taxon>
        <taxon>Intoshia</taxon>
    </lineage>
</organism>
<gene>
    <name evidence="9" type="ORF">A3Q56_03557</name>
</gene>
<comment type="catalytic activity">
    <reaction evidence="5">
        <text>a very long-chain fatty acid + ATP + CoA = a very long-chain fatty acyl-CoA + AMP + diphosphate</text>
        <dbReference type="Rhea" id="RHEA:54536"/>
        <dbReference type="ChEBI" id="CHEBI:30616"/>
        <dbReference type="ChEBI" id="CHEBI:33019"/>
        <dbReference type="ChEBI" id="CHEBI:57287"/>
        <dbReference type="ChEBI" id="CHEBI:58950"/>
        <dbReference type="ChEBI" id="CHEBI:138261"/>
        <dbReference type="ChEBI" id="CHEBI:456215"/>
    </reaction>
    <physiologicalReaction direction="left-to-right" evidence="5">
        <dbReference type="Rhea" id="RHEA:54537"/>
    </physiologicalReaction>
</comment>
<keyword evidence="10" id="KW-1185">Reference proteome</keyword>
<dbReference type="InterPro" id="IPR000873">
    <property type="entry name" value="AMP-dep_synth/lig_dom"/>
</dbReference>
<dbReference type="InterPro" id="IPR020845">
    <property type="entry name" value="AMP-binding_CS"/>
</dbReference>
<evidence type="ECO:0000256" key="6">
    <source>
        <dbReference type="ARBA" id="ARBA00041297"/>
    </source>
</evidence>
<dbReference type="AlphaFoldDB" id="A0A177B325"/>
<name>A0A177B325_9BILA</name>
<comment type="caution">
    <text evidence="9">The sequence shown here is derived from an EMBL/GenBank/DDBJ whole genome shotgun (WGS) entry which is preliminary data.</text>
</comment>
<accession>A0A177B325</accession>
<sequence>MIEFGDIIRNTFFRDLKALRYVLKIGWYKHKIQKENKSLYMYFSETCKENSAKIAFIDVSTKQSFTFQNLYHFVQEYAYLLNINNIDSTSVVALYYSNNVHFISMILALNKIGAKVALINTNLKKEQIIQCVSSCKANFLICECLDKEILNEIKNEIFIGKFSHNLNLFNVEIVENYAIFANILNNEFHKIENICENKRHSPLYIPKHCNEIIMYIFTSGTTGMPKAAKISTLRYIFGASIFSTCNFSNSSDIIYNVLPFYHASSLYFVVGHMLLVGCTIISRPKFSKSNFVNDITRYEPTIFIYIGEICRYLLNIDTKNTNLNSIRIALGNGLKKDIWEKFQIKYNIKRIFEFYGSTEGTASCLNFSGVVGSCGFVTKILPIATPYCLINYEKYSKLVLDNDYDFYKHNLKVNANENGLLISSVNANTLMGNLLKPKLLNYDGYTDSSSSNKKLLNNVFNYGDVYLNSDDIFRMDKYGFLYFVDRLGDTYRYKGENVSTFEIETILSPIFESIFLVCYGISLPNLDGKIGMITMDNGKNKNQTTLLF</sequence>
<dbReference type="GO" id="GO:0005886">
    <property type="term" value="C:plasma membrane"/>
    <property type="evidence" value="ECO:0007669"/>
    <property type="project" value="TreeGrafter"/>
</dbReference>
<dbReference type="GO" id="GO:0004467">
    <property type="term" value="F:long-chain fatty acid-CoA ligase activity"/>
    <property type="evidence" value="ECO:0007669"/>
    <property type="project" value="TreeGrafter"/>
</dbReference>
<evidence type="ECO:0000259" key="8">
    <source>
        <dbReference type="Pfam" id="PF00501"/>
    </source>
</evidence>
<dbReference type="PANTHER" id="PTHR43107:SF15">
    <property type="entry name" value="FATTY ACID TRANSPORT PROTEIN 3, ISOFORM A"/>
    <property type="match status" value="1"/>
</dbReference>
<dbReference type="PROSITE" id="PS00455">
    <property type="entry name" value="AMP_BINDING"/>
    <property type="match status" value="1"/>
</dbReference>
<dbReference type="Gene3D" id="3.40.50.12780">
    <property type="entry name" value="N-terminal domain of ligase-like"/>
    <property type="match status" value="1"/>
</dbReference>
<keyword evidence="2" id="KW-0436">Ligase</keyword>
<evidence type="ECO:0000256" key="2">
    <source>
        <dbReference type="ARBA" id="ARBA00022598"/>
    </source>
</evidence>
<reference evidence="9 10" key="1">
    <citation type="submission" date="2016-04" db="EMBL/GenBank/DDBJ databases">
        <title>The genome of Intoshia linei affirms orthonectids as highly simplified spiralians.</title>
        <authorList>
            <person name="Mikhailov K.V."/>
            <person name="Slusarev G.S."/>
            <person name="Nikitin M.A."/>
            <person name="Logacheva M.D."/>
            <person name="Penin A."/>
            <person name="Aleoshin V."/>
            <person name="Panchin Y.V."/>
        </authorList>
    </citation>
    <scope>NUCLEOTIDE SEQUENCE [LARGE SCALE GENOMIC DNA]</scope>
    <source>
        <strain evidence="9">Intl2013</strain>
        <tissue evidence="9">Whole animal</tissue>
    </source>
</reference>
<evidence type="ECO:0000256" key="5">
    <source>
        <dbReference type="ARBA" id="ARBA00036527"/>
    </source>
</evidence>
<evidence type="ECO:0000256" key="4">
    <source>
        <dbReference type="ARBA" id="ARBA00022840"/>
    </source>
</evidence>
<keyword evidence="3" id="KW-0547">Nucleotide-binding</keyword>
<evidence type="ECO:0000256" key="1">
    <source>
        <dbReference type="ARBA" id="ARBA00006432"/>
    </source>
</evidence>
<evidence type="ECO:0000313" key="9">
    <source>
        <dbReference type="EMBL" id="OAF68685.1"/>
    </source>
</evidence>
<evidence type="ECO:0000256" key="7">
    <source>
        <dbReference type="ARBA" id="ARBA00048666"/>
    </source>
</evidence>
<evidence type="ECO:0000256" key="3">
    <source>
        <dbReference type="ARBA" id="ARBA00022741"/>
    </source>
</evidence>
<comment type="similarity">
    <text evidence="1">Belongs to the ATP-dependent AMP-binding enzyme family.</text>
</comment>
<keyword evidence="4" id="KW-0067">ATP-binding</keyword>
<dbReference type="GO" id="GO:0005524">
    <property type="term" value="F:ATP binding"/>
    <property type="evidence" value="ECO:0007669"/>
    <property type="project" value="UniProtKB-KW"/>
</dbReference>
<dbReference type="PANTHER" id="PTHR43107">
    <property type="entry name" value="LONG-CHAIN FATTY ACID TRANSPORT PROTEIN"/>
    <property type="match status" value="1"/>
</dbReference>
<dbReference type="GO" id="GO:0044539">
    <property type="term" value="P:long-chain fatty acid import into cell"/>
    <property type="evidence" value="ECO:0007669"/>
    <property type="project" value="TreeGrafter"/>
</dbReference>
<evidence type="ECO:0000313" key="10">
    <source>
        <dbReference type="Proteomes" id="UP000078046"/>
    </source>
</evidence>
<dbReference type="GO" id="GO:0005324">
    <property type="term" value="F:long-chain fatty acid transmembrane transporter activity"/>
    <property type="evidence" value="ECO:0007669"/>
    <property type="project" value="TreeGrafter"/>
</dbReference>
<dbReference type="OrthoDB" id="288590at2759"/>
<dbReference type="Proteomes" id="UP000078046">
    <property type="component" value="Unassembled WGS sequence"/>
</dbReference>
<proteinExistence type="inferred from homology"/>
<dbReference type="InterPro" id="IPR042099">
    <property type="entry name" value="ANL_N_sf"/>
</dbReference>